<dbReference type="AlphaFoldDB" id="A0A6A6HF52"/>
<name>A0A6A6HF52_VIRVR</name>
<evidence type="ECO:0000313" key="4">
    <source>
        <dbReference type="EMBL" id="KAF2236572.1"/>
    </source>
</evidence>
<evidence type="ECO:0000256" key="2">
    <source>
        <dbReference type="SAM" id="MobiDB-lite"/>
    </source>
</evidence>
<sequence>MTHIANCLSLDNAPGLSMDLRDPAYSQTCPNFPVDSGYSDLVRRTNKWKLTVNPKYLLRPYPGGSSTSPPAESPSDEKVIALSVTRSTTSLSDTMARDFPSSGSQEPLLALRPKAGSFSRRRRPGVTELGSMATVQESSAIDSPTIPGRPPVRKLSKYQKGAPTGHGRSSSAPGSSWRDNPFGDAMLSCVTGPPTTGLQKSPLGDSSNGSPAKKKTSAGALFKPTPLEPIASPVNSTIKEGRPNLQIRTRNESSVSPERTPPIPPPKSAPLGGRNSPASNRPTPTRKISSNALRMTSTAQRPSEKTSTESLGAKSPESKVLSPMTAGSASPAVHRRQQSEAAAYDSSPSTDLSVLHRGRPIKRTQSFDHQERNPSASTASISSTEPKEVWKLPSGLKKSEAVHKLNEADRRKLHRQATSQADKFEVLSERDIATLSKELRALDERCDYLRKTYRSLRAGRQKLHARMMSYLKRENGAIFTRDGLIRQEEALAELDLSLDDWIQKIEQAENRRLRIRQKVLEHFCVALTLGEQTVGSPEVLPLVMSPVAGGQGIGVGMAVRVQGMQAAPEQTPPRSPVERTDSPKMFAGLPSSTTTPAGGVPADQEVKPLVIEAGSPKMGGGDPGKRRDVQSIKIYADEDVLDLFSDIEQAIDNMFDYDEKRGTIGAKFEQQELASDGHAKERKGSAATQ</sequence>
<evidence type="ECO:0000259" key="3">
    <source>
        <dbReference type="Pfam" id="PF15456"/>
    </source>
</evidence>
<feature type="compositionally biased region" description="Polar residues" evidence="2">
    <location>
        <begin position="167"/>
        <end position="178"/>
    </location>
</feature>
<feature type="compositionally biased region" description="Polar residues" evidence="2">
    <location>
        <begin position="276"/>
        <end position="301"/>
    </location>
</feature>
<dbReference type="Pfam" id="PF15456">
    <property type="entry name" value="Uds1"/>
    <property type="match status" value="1"/>
</dbReference>
<dbReference type="OrthoDB" id="5429395at2759"/>
<protein>
    <recommendedName>
        <fullName evidence="3">Up-regulated during septation protein 1 domain-containing protein</fullName>
    </recommendedName>
</protein>
<feature type="coiled-coil region" evidence="1">
    <location>
        <begin position="491"/>
        <end position="518"/>
    </location>
</feature>
<feature type="compositionally biased region" description="Polar residues" evidence="2">
    <location>
        <begin position="133"/>
        <end position="142"/>
    </location>
</feature>
<keyword evidence="1" id="KW-0175">Coiled coil</keyword>
<accession>A0A6A6HF52</accession>
<feature type="compositionally biased region" description="Basic and acidic residues" evidence="2">
    <location>
        <begin position="675"/>
        <end position="689"/>
    </location>
</feature>
<organism evidence="4 5">
    <name type="scientific">Viridothelium virens</name>
    <name type="common">Speckled blister lichen</name>
    <name type="synonym">Trypethelium virens</name>
    <dbReference type="NCBI Taxonomy" id="1048519"/>
    <lineage>
        <taxon>Eukaryota</taxon>
        <taxon>Fungi</taxon>
        <taxon>Dikarya</taxon>
        <taxon>Ascomycota</taxon>
        <taxon>Pezizomycotina</taxon>
        <taxon>Dothideomycetes</taxon>
        <taxon>Dothideomycetes incertae sedis</taxon>
        <taxon>Trypetheliales</taxon>
        <taxon>Trypetheliaceae</taxon>
        <taxon>Viridothelium</taxon>
    </lineage>
</organism>
<gene>
    <name evidence="4" type="ORF">EV356DRAFT_62302</name>
</gene>
<dbReference type="Proteomes" id="UP000800092">
    <property type="component" value="Unassembled WGS sequence"/>
</dbReference>
<feature type="region of interest" description="Disordered" evidence="2">
    <location>
        <begin position="565"/>
        <end position="602"/>
    </location>
</feature>
<keyword evidence="5" id="KW-1185">Reference proteome</keyword>
<feature type="compositionally biased region" description="Polar residues" evidence="2">
    <location>
        <begin position="193"/>
        <end position="210"/>
    </location>
</feature>
<reference evidence="4" key="1">
    <citation type="journal article" date="2020" name="Stud. Mycol.">
        <title>101 Dothideomycetes genomes: a test case for predicting lifestyles and emergence of pathogens.</title>
        <authorList>
            <person name="Haridas S."/>
            <person name="Albert R."/>
            <person name="Binder M."/>
            <person name="Bloem J."/>
            <person name="Labutti K."/>
            <person name="Salamov A."/>
            <person name="Andreopoulos B."/>
            <person name="Baker S."/>
            <person name="Barry K."/>
            <person name="Bills G."/>
            <person name="Bluhm B."/>
            <person name="Cannon C."/>
            <person name="Castanera R."/>
            <person name="Culley D."/>
            <person name="Daum C."/>
            <person name="Ezra D."/>
            <person name="Gonzalez J."/>
            <person name="Henrissat B."/>
            <person name="Kuo A."/>
            <person name="Liang C."/>
            <person name="Lipzen A."/>
            <person name="Lutzoni F."/>
            <person name="Magnuson J."/>
            <person name="Mondo S."/>
            <person name="Nolan M."/>
            <person name="Ohm R."/>
            <person name="Pangilinan J."/>
            <person name="Park H.-J."/>
            <person name="Ramirez L."/>
            <person name="Alfaro M."/>
            <person name="Sun H."/>
            <person name="Tritt A."/>
            <person name="Yoshinaga Y."/>
            <person name="Zwiers L.-H."/>
            <person name="Turgeon B."/>
            <person name="Goodwin S."/>
            <person name="Spatafora J."/>
            <person name="Crous P."/>
            <person name="Grigoriev I."/>
        </authorList>
    </citation>
    <scope>NUCLEOTIDE SEQUENCE</scope>
    <source>
        <strain evidence="4">Tuck. ex Michener</strain>
    </source>
</reference>
<proteinExistence type="predicted"/>
<feature type="region of interest" description="Disordered" evidence="2">
    <location>
        <begin position="668"/>
        <end position="689"/>
    </location>
</feature>
<feature type="compositionally biased region" description="Polar residues" evidence="2">
    <location>
        <begin position="373"/>
        <end position="384"/>
    </location>
</feature>
<evidence type="ECO:0000313" key="5">
    <source>
        <dbReference type="Proteomes" id="UP000800092"/>
    </source>
</evidence>
<feature type="compositionally biased region" description="Polar residues" evidence="2">
    <location>
        <begin position="246"/>
        <end position="257"/>
    </location>
</feature>
<dbReference type="EMBL" id="ML991784">
    <property type="protein sequence ID" value="KAF2236572.1"/>
    <property type="molecule type" value="Genomic_DNA"/>
</dbReference>
<feature type="region of interest" description="Disordered" evidence="2">
    <location>
        <begin position="91"/>
        <end position="395"/>
    </location>
</feature>
<feature type="domain" description="Up-regulated during septation protein 1" evidence="3">
    <location>
        <begin position="413"/>
        <end position="527"/>
    </location>
</feature>
<dbReference type="InterPro" id="IPR029191">
    <property type="entry name" value="Uds1"/>
</dbReference>
<feature type="compositionally biased region" description="Pro residues" evidence="2">
    <location>
        <begin position="259"/>
        <end position="268"/>
    </location>
</feature>
<evidence type="ECO:0000256" key="1">
    <source>
        <dbReference type="SAM" id="Coils"/>
    </source>
</evidence>